<dbReference type="Gene3D" id="3.90.550.10">
    <property type="entry name" value="Spore Coat Polysaccharide Biosynthesis Protein SpsA, Chain A"/>
    <property type="match status" value="1"/>
</dbReference>
<name>A0ABN2MR41_9ACTN</name>
<dbReference type="Proteomes" id="UP001500218">
    <property type="component" value="Unassembled WGS sequence"/>
</dbReference>
<dbReference type="PANTHER" id="PTHR43630:SF2">
    <property type="entry name" value="GLYCOSYLTRANSFERASE"/>
    <property type="match status" value="1"/>
</dbReference>
<comment type="caution">
    <text evidence="2">The sequence shown here is derived from an EMBL/GenBank/DDBJ whole genome shotgun (WGS) entry which is preliminary data.</text>
</comment>
<evidence type="ECO:0000313" key="3">
    <source>
        <dbReference type="Proteomes" id="UP001500218"/>
    </source>
</evidence>
<dbReference type="SUPFAM" id="SSF48452">
    <property type="entry name" value="TPR-like"/>
    <property type="match status" value="1"/>
</dbReference>
<gene>
    <name evidence="2" type="ORF">GCM10009682_61760</name>
</gene>
<dbReference type="Pfam" id="PF00535">
    <property type="entry name" value="Glycos_transf_2"/>
    <property type="match status" value="1"/>
</dbReference>
<organism evidence="2 3">
    <name type="scientific">Luedemannella flava</name>
    <dbReference type="NCBI Taxonomy" id="349316"/>
    <lineage>
        <taxon>Bacteria</taxon>
        <taxon>Bacillati</taxon>
        <taxon>Actinomycetota</taxon>
        <taxon>Actinomycetes</taxon>
        <taxon>Micromonosporales</taxon>
        <taxon>Micromonosporaceae</taxon>
        <taxon>Luedemannella</taxon>
    </lineage>
</organism>
<dbReference type="InterPro" id="IPR029044">
    <property type="entry name" value="Nucleotide-diphossugar_trans"/>
</dbReference>
<sequence length="343" mass="36612">MRAFAVDGPGMTGAPKLAAALIVRDEEAVLGRCLESLRGVVDDIYVHDTGSTDRTVDIATGYGAHVSEGPWTHDFAAARNAVLDRVDPGTGWVLSVDADEEAVADARRLRRALAGSRADLLAVSIENVGPSTFVHQAPRLFRRARCRWTAPVHEQIVARDGGLVRFEGLPTGALMLRHSGYADAAKVAVKNERNVRIAQATVEGLAAQGGAADPGVVARTLLDLGRACLAADRGQEAVDAFEMVRELFPGTVEWARATDALARQLINANMPDVVLVLAGELRGAGFSPSYCDWLMAHAMLRLGDRDAARRLAENITELVNVEGTRLDPSALADLRRVVGARAA</sequence>
<dbReference type="SUPFAM" id="SSF53448">
    <property type="entry name" value="Nucleotide-diphospho-sugar transferases"/>
    <property type="match status" value="1"/>
</dbReference>
<evidence type="ECO:0000313" key="2">
    <source>
        <dbReference type="EMBL" id="GAA1835203.1"/>
    </source>
</evidence>
<dbReference type="PANTHER" id="PTHR43630">
    <property type="entry name" value="POLY-BETA-1,6-N-ACETYL-D-GLUCOSAMINE SYNTHASE"/>
    <property type="match status" value="1"/>
</dbReference>
<dbReference type="InterPro" id="IPR011990">
    <property type="entry name" value="TPR-like_helical_dom_sf"/>
</dbReference>
<dbReference type="InterPro" id="IPR001173">
    <property type="entry name" value="Glyco_trans_2-like"/>
</dbReference>
<dbReference type="RefSeq" id="WP_344140152.1">
    <property type="nucleotide sequence ID" value="NZ_BAAALT010000288.1"/>
</dbReference>
<dbReference type="EMBL" id="BAAALT010000288">
    <property type="protein sequence ID" value="GAA1835203.1"/>
    <property type="molecule type" value="Genomic_DNA"/>
</dbReference>
<feature type="domain" description="Glycosyltransferase 2-like" evidence="1">
    <location>
        <begin position="22"/>
        <end position="137"/>
    </location>
</feature>
<protein>
    <recommendedName>
        <fullName evidence="1">Glycosyltransferase 2-like domain-containing protein</fullName>
    </recommendedName>
</protein>
<dbReference type="CDD" id="cd02511">
    <property type="entry name" value="Beta4Glucosyltransferase"/>
    <property type="match status" value="1"/>
</dbReference>
<keyword evidence="3" id="KW-1185">Reference proteome</keyword>
<evidence type="ECO:0000259" key="1">
    <source>
        <dbReference type="Pfam" id="PF00535"/>
    </source>
</evidence>
<proteinExistence type="predicted"/>
<reference evidence="2 3" key="1">
    <citation type="journal article" date="2019" name="Int. J. Syst. Evol. Microbiol.">
        <title>The Global Catalogue of Microorganisms (GCM) 10K type strain sequencing project: providing services to taxonomists for standard genome sequencing and annotation.</title>
        <authorList>
            <consortium name="The Broad Institute Genomics Platform"/>
            <consortium name="The Broad Institute Genome Sequencing Center for Infectious Disease"/>
            <person name="Wu L."/>
            <person name="Ma J."/>
        </authorList>
    </citation>
    <scope>NUCLEOTIDE SEQUENCE [LARGE SCALE GENOMIC DNA]</scope>
    <source>
        <strain evidence="2 3">JCM 13250</strain>
    </source>
</reference>
<accession>A0ABN2MR41</accession>